<comment type="caution">
    <text evidence="2">The sequence shown here is derived from an EMBL/GenBank/DDBJ whole genome shotgun (WGS) entry which is preliminary data.</text>
</comment>
<keyword evidence="3" id="KW-1185">Reference proteome</keyword>
<evidence type="ECO:0000256" key="1">
    <source>
        <dbReference type="SAM" id="MobiDB-lite"/>
    </source>
</evidence>
<accession>A0AAV7P467</accession>
<proteinExistence type="predicted"/>
<sequence>MGSRGYCFPLEFFETGELSGATPCSHLYLLCRVGLQFFARIARPERCFGRLHSSGASPQHRAGGSRRRPQWEPGTPTVPAPFRRPRQLRQSGCVRARDYRCAVRARDDVELRWSAFGVFQLTVYSVLCVSRQSAWELSIFAGSFLGP</sequence>
<gene>
    <name evidence="2" type="ORF">NDU88_000518</name>
</gene>
<reference evidence="2" key="1">
    <citation type="journal article" date="2022" name="bioRxiv">
        <title>Sequencing and chromosome-scale assembly of the giantPleurodeles waltlgenome.</title>
        <authorList>
            <person name="Brown T."/>
            <person name="Elewa A."/>
            <person name="Iarovenko S."/>
            <person name="Subramanian E."/>
            <person name="Araus A.J."/>
            <person name="Petzold A."/>
            <person name="Susuki M."/>
            <person name="Suzuki K.-i.T."/>
            <person name="Hayashi T."/>
            <person name="Toyoda A."/>
            <person name="Oliveira C."/>
            <person name="Osipova E."/>
            <person name="Leigh N.D."/>
            <person name="Simon A."/>
            <person name="Yun M.H."/>
        </authorList>
    </citation>
    <scope>NUCLEOTIDE SEQUENCE</scope>
    <source>
        <strain evidence="2">20211129_DDA</strain>
        <tissue evidence="2">Liver</tissue>
    </source>
</reference>
<feature type="region of interest" description="Disordered" evidence="1">
    <location>
        <begin position="53"/>
        <end position="83"/>
    </location>
</feature>
<dbReference type="AlphaFoldDB" id="A0AAV7P467"/>
<protein>
    <submittedName>
        <fullName evidence="2">Uncharacterized protein</fullName>
    </submittedName>
</protein>
<organism evidence="2 3">
    <name type="scientific">Pleurodeles waltl</name>
    <name type="common">Iberian ribbed newt</name>
    <dbReference type="NCBI Taxonomy" id="8319"/>
    <lineage>
        <taxon>Eukaryota</taxon>
        <taxon>Metazoa</taxon>
        <taxon>Chordata</taxon>
        <taxon>Craniata</taxon>
        <taxon>Vertebrata</taxon>
        <taxon>Euteleostomi</taxon>
        <taxon>Amphibia</taxon>
        <taxon>Batrachia</taxon>
        <taxon>Caudata</taxon>
        <taxon>Salamandroidea</taxon>
        <taxon>Salamandridae</taxon>
        <taxon>Pleurodelinae</taxon>
        <taxon>Pleurodeles</taxon>
    </lineage>
</organism>
<dbReference type="Proteomes" id="UP001066276">
    <property type="component" value="Chromosome 7"/>
</dbReference>
<evidence type="ECO:0000313" key="2">
    <source>
        <dbReference type="EMBL" id="KAJ1122012.1"/>
    </source>
</evidence>
<name>A0AAV7P467_PLEWA</name>
<evidence type="ECO:0000313" key="3">
    <source>
        <dbReference type="Proteomes" id="UP001066276"/>
    </source>
</evidence>
<dbReference type="EMBL" id="JANPWB010000011">
    <property type="protein sequence ID" value="KAJ1122012.1"/>
    <property type="molecule type" value="Genomic_DNA"/>
</dbReference>